<dbReference type="HAMAP" id="MF_00212">
    <property type="entry name" value="MQO"/>
    <property type="match status" value="1"/>
</dbReference>
<organism evidence="10 11">
    <name type="scientific">Pseudomonas benzopyrenica</name>
    <dbReference type="NCBI Taxonomy" id="2993566"/>
    <lineage>
        <taxon>Bacteria</taxon>
        <taxon>Pseudomonadati</taxon>
        <taxon>Pseudomonadota</taxon>
        <taxon>Gammaproteobacteria</taxon>
        <taxon>Pseudomonadales</taxon>
        <taxon>Pseudomonadaceae</taxon>
        <taxon>Pseudomonas</taxon>
    </lineage>
</organism>
<keyword evidence="5 9" id="KW-0816">Tricarboxylic acid cycle</keyword>
<reference evidence="10 11" key="1">
    <citation type="submission" date="2024-02" db="EMBL/GenBank/DDBJ databases">
        <title>The whole genome sequence of Pseudomonas benzopyrenica MLY92.</title>
        <authorList>
            <person name="Liu Y."/>
        </authorList>
    </citation>
    <scope>NUCLEOTIDE SEQUENCE [LARGE SCALE GENOMIC DNA]</scope>
    <source>
        <strain evidence="10 11">MLY92</strain>
    </source>
</reference>
<evidence type="ECO:0000256" key="9">
    <source>
        <dbReference type="HAMAP-Rule" id="MF_00212"/>
    </source>
</evidence>
<evidence type="ECO:0000256" key="4">
    <source>
        <dbReference type="ARBA" id="ARBA00006389"/>
    </source>
</evidence>
<evidence type="ECO:0000313" key="11">
    <source>
        <dbReference type="Proteomes" id="UP001372714"/>
    </source>
</evidence>
<dbReference type="NCBIfam" id="NF003606">
    <property type="entry name" value="PRK05257.2-1"/>
    <property type="match status" value="1"/>
</dbReference>
<proteinExistence type="inferred from homology"/>
<sequence length="504" mass="54510">MSSLSSTDSPDVVLIGAGIMSATLGTLLKELDPSLSVTLFESLHDCAQESSQGWNNAGTGHAANCELNYTPQRNDGSVDIAKALKVNTQFDLSRQLWASLVRKGAIPDPQAFIHACPHMSFVWGADNVAFLRERYRTMSAHHCYHGMEYSEDGAQIAQWAPLIMEGRGADEPVAATRMVTGTDVDYGALTHLLVRQLSQQSGFAVHYHQRVVDLARTDSGHWRVTVEDVEHGGRTEVTAKFVFIGAGGGSLPLLQKSGIPEGHGFGGFPISGIWLRCDVPALAERHQAKVYGKAPSGSPPMSVPHLDTRIVGGQRSLLFGPYAGFSSRFLKHGALTDLFTSLRHDNILPLLNVAKDNLDLTEYLIGQIFQSSSQQFAMLQQFFPLAKKRDWQEAVAGQRVQTIKPTGQHGLLSKKGELEFGTELVSAADRSIAALLGASPGASTAAAIALEVLETCFPERLTEDAWLPALRRILPTYGLDLKTDAAACRQSRAETAKVLGIADV</sequence>
<comment type="pathway">
    <text evidence="3 9">Carbohydrate metabolism; tricarboxylic acid cycle; oxaloacetate from (S)-malate (quinone route): step 1/1.</text>
</comment>
<dbReference type="Gene3D" id="3.30.9.10">
    <property type="entry name" value="D-Amino Acid Oxidase, subunit A, domain 2"/>
    <property type="match status" value="1"/>
</dbReference>
<keyword evidence="11" id="KW-1185">Reference proteome</keyword>
<evidence type="ECO:0000256" key="1">
    <source>
        <dbReference type="ARBA" id="ARBA00001139"/>
    </source>
</evidence>
<comment type="catalytic activity">
    <reaction evidence="1 9">
        <text>(S)-malate + a quinone = a quinol + oxaloacetate</text>
        <dbReference type="Rhea" id="RHEA:46012"/>
        <dbReference type="ChEBI" id="CHEBI:15589"/>
        <dbReference type="ChEBI" id="CHEBI:16452"/>
        <dbReference type="ChEBI" id="CHEBI:24646"/>
        <dbReference type="ChEBI" id="CHEBI:132124"/>
        <dbReference type="EC" id="1.1.5.4"/>
    </reaction>
</comment>
<dbReference type="InterPro" id="IPR036188">
    <property type="entry name" value="FAD/NAD-bd_sf"/>
</dbReference>
<evidence type="ECO:0000256" key="6">
    <source>
        <dbReference type="ARBA" id="ARBA00022630"/>
    </source>
</evidence>
<dbReference type="NCBIfam" id="NF003605">
    <property type="entry name" value="PRK05257.1-4"/>
    <property type="match status" value="1"/>
</dbReference>
<evidence type="ECO:0000256" key="2">
    <source>
        <dbReference type="ARBA" id="ARBA00001974"/>
    </source>
</evidence>
<dbReference type="NCBIfam" id="NF003608">
    <property type="entry name" value="PRK05257.2-4"/>
    <property type="match status" value="1"/>
</dbReference>
<dbReference type="Gene3D" id="3.50.50.60">
    <property type="entry name" value="FAD/NAD(P)-binding domain"/>
    <property type="match status" value="1"/>
</dbReference>
<dbReference type="EMBL" id="CP145723">
    <property type="protein sequence ID" value="WWM65487.1"/>
    <property type="molecule type" value="Genomic_DNA"/>
</dbReference>
<dbReference type="NCBIfam" id="TIGR01320">
    <property type="entry name" value="mal_quin_oxido"/>
    <property type="match status" value="1"/>
</dbReference>
<evidence type="ECO:0000256" key="3">
    <source>
        <dbReference type="ARBA" id="ARBA00005012"/>
    </source>
</evidence>
<dbReference type="NCBIfam" id="NF009875">
    <property type="entry name" value="PRK13339.1"/>
    <property type="match status" value="1"/>
</dbReference>
<evidence type="ECO:0000256" key="7">
    <source>
        <dbReference type="ARBA" id="ARBA00022827"/>
    </source>
</evidence>
<dbReference type="Proteomes" id="UP001372714">
    <property type="component" value="Chromosome"/>
</dbReference>
<name>A0ABZ2FKX5_9PSED</name>
<comment type="similarity">
    <text evidence="4 9">Belongs to the MQO family.</text>
</comment>
<dbReference type="PANTHER" id="PTHR43104:SF2">
    <property type="entry name" value="L-2-HYDROXYGLUTARATE DEHYDROGENASE, MITOCHONDRIAL"/>
    <property type="match status" value="1"/>
</dbReference>
<gene>
    <name evidence="9 10" type="primary">mqo</name>
    <name evidence="10" type="ORF">V6W80_17420</name>
</gene>
<keyword evidence="8 9" id="KW-0560">Oxidoreductase</keyword>
<comment type="cofactor">
    <cofactor evidence="2 9">
        <name>FAD</name>
        <dbReference type="ChEBI" id="CHEBI:57692"/>
    </cofactor>
</comment>
<dbReference type="NCBIfam" id="NF003603">
    <property type="entry name" value="PRK05257.1-1"/>
    <property type="match status" value="1"/>
</dbReference>
<keyword evidence="7 9" id="KW-0274">FAD</keyword>
<dbReference type="NCBIfam" id="NF003611">
    <property type="entry name" value="PRK05257.3-2"/>
    <property type="match status" value="1"/>
</dbReference>
<protein>
    <recommendedName>
        <fullName evidence="9">Probable malate:quinone oxidoreductase</fullName>
        <ecNumber evidence="9">1.1.5.4</ecNumber>
    </recommendedName>
    <alternativeName>
        <fullName evidence="9">MQO</fullName>
    </alternativeName>
    <alternativeName>
        <fullName evidence="9">Malate dehydrogenase [quinone]</fullName>
    </alternativeName>
</protein>
<dbReference type="Pfam" id="PF06039">
    <property type="entry name" value="Mqo"/>
    <property type="match status" value="1"/>
</dbReference>
<dbReference type="GO" id="GO:0008924">
    <property type="term" value="F:L-malate dehydrogenase (quinone) activity"/>
    <property type="evidence" value="ECO:0007669"/>
    <property type="project" value="UniProtKB-EC"/>
</dbReference>
<dbReference type="EC" id="1.1.5.4" evidence="9"/>
<accession>A0ABZ2FKX5</accession>
<dbReference type="SUPFAM" id="SSF51905">
    <property type="entry name" value="FAD/NAD(P)-binding domain"/>
    <property type="match status" value="1"/>
</dbReference>
<evidence type="ECO:0000256" key="8">
    <source>
        <dbReference type="ARBA" id="ARBA00023002"/>
    </source>
</evidence>
<keyword evidence="6 9" id="KW-0285">Flavoprotein</keyword>
<dbReference type="PANTHER" id="PTHR43104">
    <property type="entry name" value="L-2-HYDROXYGLUTARATE DEHYDROGENASE, MITOCHONDRIAL"/>
    <property type="match status" value="1"/>
</dbReference>
<evidence type="ECO:0000256" key="5">
    <source>
        <dbReference type="ARBA" id="ARBA00022532"/>
    </source>
</evidence>
<dbReference type="InterPro" id="IPR006231">
    <property type="entry name" value="MQO"/>
</dbReference>
<evidence type="ECO:0000313" key="10">
    <source>
        <dbReference type="EMBL" id="WWM65487.1"/>
    </source>
</evidence>